<evidence type="ECO:0000313" key="2">
    <source>
        <dbReference type="Proteomes" id="UP000247810"/>
    </source>
</evidence>
<name>A0A319CWE7_9EURO</name>
<dbReference type="EMBL" id="KZ826056">
    <property type="protein sequence ID" value="PYH88959.1"/>
    <property type="molecule type" value="Genomic_DNA"/>
</dbReference>
<dbReference type="VEuPathDB" id="FungiDB:BO71DRAFT_403459"/>
<dbReference type="AlphaFoldDB" id="A0A319CWE7"/>
<accession>A0A319CWE7</accession>
<proteinExistence type="predicted"/>
<protein>
    <submittedName>
        <fullName evidence="1">Uncharacterized protein</fullName>
    </submittedName>
</protein>
<gene>
    <name evidence="1" type="ORF">BO71DRAFT_403459</name>
</gene>
<evidence type="ECO:0000313" key="1">
    <source>
        <dbReference type="EMBL" id="PYH88959.1"/>
    </source>
</evidence>
<dbReference type="Proteomes" id="UP000247810">
    <property type="component" value="Unassembled WGS sequence"/>
</dbReference>
<organism evidence="1 2">
    <name type="scientific">Aspergillus ellipticus CBS 707.79</name>
    <dbReference type="NCBI Taxonomy" id="1448320"/>
    <lineage>
        <taxon>Eukaryota</taxon>
        <taxon>Fungi</taxon>
        <taxon>Dikarya</taxon>
        <taxon>Ascomycota</taxon>
        <taxon>Pezizomycotina</taxon>
        <taxon>Eurotiomycetes</taxon>
        <taxon>Eurotiomycetidae</taxon>
        <taxon>Eurotiales</taxon>
        <taxon>Aspergillaceae</taxon>
        <taxon>Aspergillus</taxon>
        <taxon>Aspergillus subgen. Circumdati</taxon>
    </lineage>
</organism>
<keyword evidence="2" id="KW-1185">Reference proteome</keyword>
<dbReference type="OrthoDB" id="3657563at2759"/>
<reference evidence="1 2" key="1">
    <citation type="submission" date="2018-02" db="EMBL/GenBank/DDBJ databases">
        <title>The genomes of Aspergillus section Nigri reveals drivers in fungal speciation.</title>
        <authorList>
            <consortium name="DOE Joint Genome Institute"/>
            <person name="Vesth T.C."/>
            <person name="Nybo J."/>
            <person name="Theobald S."/>
            <person name="Brandl J."/>
            <person name="Frisvad J.C."/>
            <person name="Nielsen K.F."/>
            <person name="Lyhne E.K."/>
            <person name="Kogle M.E."/>
            <person name="Kuo A."/>
            <person name="Riley R."/>
            <person name="Clum A."/>
            <person name="Nolan M."/>
            <person name="Lipzen A."/>
            <person name="Salamov A."/>
            <person name="Henrissat B."/>
            <person name="Wiebenga A."/>
            <person name="De vries R.P."/>
            <person name="Grigoriev I.V."/>
            <person name="Mortensen U.H."/>
            <person name="Andersen M.R."/>
            <person name="Baker S.E."/>
        </authorList>
    </citation>
    <scope>NUCLEOTIDE SEQUENCE [LARGE SCALE GENOMIC DNA]</scope>
    <source>
        <strain evidence="1 2">CBS 707.79</strain>
    </source>
</reference>
<sequence length="65" mass="7290">MDVVLIQIIQSNDIHQAHAIIVSEFHVLFIPKPLRVDDYMQALGIIHSAVLDVQWTLNNTLVEGG</sequence>